<dbReference type="PANTHER" id="PTHR35867">
    <property type="entry name" value="PROTEIN RSEC"/>
    <property type="match status" value="1"/>
</dbReference>
<feature type="transmembrane region" description="Helical" evidence="1">
    <location>
        <begin position="126"/>
        <end position="145"/>
    </location>
</feature>
<dbReference type="InterPro" id="IPR007359">
    <property type="entry name" value="SigmaE_reg_RseC_MucC"/>
</dbReference>
<evidence type="ECO:0000313" key="3">
    <source>
        <dbReference type="Proteomes" id="UP000304864"/>
    </source>
</evidence>
<dbReference type="KEGG" id="thig:FE785_04790"/>
<reference evidence="2 3" key="1">
    <citation type="submission" date="2019-05" db="EMBL/GenBank/DDBJ databases">
        <title>Thiomicrorhabdus sediminis sp. nov, a novel sulfur-oxidizing bacterium isolated from coastal sediment.</title>
        <authorList>
            <person name="Liu X."/>
        </authorList>
    </citation>
    <scope>NUCLEOTIDE SEQUENCE [LARGE SCALE GENOMIC DNA]</scope>
    <source>
        <strain evidence="2 3">G1</strain>
    </source>
</reference>
<dbReference type="EMBL" id="CP040602">
    <property type="protein sequence ID" value="QCU89995.1"/>
    <property type="molecule type" value="Genomic_DNA"/>
</dbReference>
<gene>
    <name evidence="2" type="ORF">FE785_04790</name>
</gene>
<protein>
    <submittedName>
        <fullName evidence="2">Sigma E positive regulator RseC/MucC</fullName>
    </submittedName>
</protein>
<keyword evidence="1" id="KW-0812">Transmembrane</keyword>
<dbReference type="AlphaFoldDB" id="A0A4P9K4U1"/>
<keyword evidence="3" id="KW-1185">Reference proteome</keyword>
<evidence type="ECO:0000256" key="1">
    <source>
        <dbReference type="SAM" id="Phobius"/>
    </source>
</evidence>
<proteinExistence type="predicted"/>
<dbReference type="PANTHER" id="PTHR35867:SF1">
    <property type="entry name" value="PROTEIN RSEC"/>
    <property type="match status" value="1"/>
</dbReference>
<accession>A0A4P9K4U1</accession>
<sequence>MTLSELDSKNSPESAAENHANLLIESGVVLAVDESHVWVQTQRASACGGCANKSCGTSALSQLFGGTTKPIQVEKNTACHVGDRVELILDESQLLKHTFMAYGLPLLGMFVGAILLSWIFKQQFSEDLLAVVGGGAGLLVGWWFTRRFYRPARPKLGRVWPAGE</sequence>
<dbReference type="Proteomes" id="UP000304864">
    <property type="component" value="Chromosome"/>
</dbReference>
<name>A0A4P9K4U1_9GAMM</name>
<feature type="transmembrane region" description="Helical" evidence="1">
    <location>
        <begin position="99"/>
        <end position="120"/>
    </location>
</feature>
<keyword evidence="1" id="KW-1133">Transmembrane helix</keyword>
<keyword evidence="1" id="KW-0472">Membrane</keyword>
<dbReference type="OrthoDB" id="9795854at2"/>
<dbReference type="Pfam" id="PF04246">
    <property type="entry name" value="RseC_MucC"/>
    <property type="match status" value="1"/>
</dbReference>
<organism evidence="2 3">
    <name type="scientific">Thiomicrorhabdus sediminis</name>
    <dbReference type="NCBI Taxonomy" id="2580412"/>
    <lineage>
        <taxon>Bacteria</taxon>
        <taxon>Pseudomonadati</taxon>
        <taxon>Pseudomonadota</taxon>
        <taxon>Gammaproteobacteria</taxon>
        <taxon>Thiotrichales</taxon>
        <taxon>Piscirickettsiaceae</taxon>
        <taxon>Thiomicrorhabdus</taxon>
    </lineage>
</organism>
<evidence type="ECO:0000313" key="2">
    <source>
        <dbReference type="EMBL" id="QCU89995.1"/>
    </source>
</evidence>